<evidence type="ECO:0000313" key="2">
    <source>
        <dbReference type="Proteomes" id="UP000316079"/>
    </source>
</evidence>
<dbReference type="EMBL" id="SRMA01024130">
    <property type="protein sequence ID" value="TRZ01254.1"/>
    <property type="molecule type" value="Genomic_DNA"/>
</dbReference>
<proteinExistence type="predicted"/>
<evidence type="ECO:0000313" key="1">
    <source>
        <dbReference type="EMBL" id="TRZ01254.1"/>
    </source>
</evidence>
<comment type="caution">
    <text evidence="1">The sequence shown here is derived from an EMBL/GenBank/DDBJ whole genome shotgun (WGS) entry which is preliminary data.</text>
</comment>
<sequence length="86" mass="9566">MNEASQSGVPALPLLPPPLRFPLFTHALQSFRGTAWRLHTLTHMQLDGECDGLSVFGRSAANAQLRYLIKTTQRCLDKEPQLDSGF</sequence>
<organism evidence="1 2">
    <name type="scientific">Danionella cerebrum</name>
    <dbReference type="NCBI Taxonomy" id="2873325"/>
    <lineage>
        <taxon>Eukaryota</taxon>
        <taxon>Metazoa</taxon>
        <taxon>Chordata</taxon>
        <taxon>Craniata</taxon>
        <taxon>Vertebrata</taxon>
        <taxon>Euteleostomi</taxon>
        <taxon>Actinopterygii</taxon>
        <taxon>Neopterygii</taxon>
        <taxon>Teleostei</taxon>
        <taxon>Ostariophysi</taxon>
        <taxon>Cypriniformes</taxon>
        <taxon>Danionidae</taxon>
        <taxon>Danioninae</taxon>
        <taxon>Danionella</taxon>
    </lineage>
</organism>
<name>A0A553RGF6_9TELE</name>
<protein>
    <submittedName>
        <fullName evidence="1">Uncharacterized protein</fullName>
    </submittedName>
</protein>
<accession>A0A553RGF6</accession>
<keyword evidence="2" id="KW-1185">Reference proteome</keyword>
<reference evidence="1 2" key="1">
    <citation type="journal article" date="2019" name="Sci. Data">
        <title>Hybrid genome assembly and annotation of Danionella translucida.</title>
        <authorList>
            <person name="Kadobianskyi M."/>
            <person name="Schulze L."/>
            <person name="Schuelke M."/>
            <person name="Judkewitz B."/>
        </authorList>
    </citation>
    <scope>NUCLEOTIDE SEQUENCE [LARGE SCALE GENOMIC DNA]</scope>
    <source>
        <strain evidence="1 2">Bolton</strain>
    </source>
</reference>
<dbReference type="AlphaFoldDB" id="A0A553RGF6"/>
<gene>
    <name evidence="1" type="ORF">DNTS_008039</name>
</gene>
<dbReference type="Proteomes" id="UP000316079">
    <property type="component" value="Unassembled WGS sequence"/>
</dbReference>
<dbReference type="OrthoDB" id="8957467at2759"/>